<reference evidence="3 4" key="1">
    <citation type="journal article" date="2020" name="Cell Host Microbe">
        <title>Functional and Genomic Variation between Human-Derived Isolates of Lachnospiraceae Reveals Inter- and Intra-Species Diversity.</title>
        <authorList>
            <person name="Sorbara M.T."/>
            <person name="Littmann E.R."/>
            <person name="Fontana E."/>
            <person name="Moody T.U."/>
            <person name="Kohout C.E."/>
            <person name="Gjonbalaj M."/>
            <person name="Eaton V."/>
            <person name="Seok R."/>
            <person name="Leiner I.M."/>
            <person name="Pamer E.G."/>
        </authorList>
    </citation>
    <scope>NUCLEOTIDE SEQUENCE [LARGE SCALE GENOMIC DNA]</scope>
    <source>
        <strain evidence="2 3">MSK.17.11</strain>
        <strain evidence="1 4">MSK.17.38</strain>
    </source>
</reference>
<keyword evidence="3" id="KW-1185">Reference proteome</keyword>
<evidence type="ECO:0000313" key="2">
    <source>
        <dbReference type="EMBL" id="NVH58984.1"/>
    </source>
</evidence>
<dbReference type="AlphaFoldDB" id="A0A850HKF4"/>
<dbReference type="EMBL" id="JAAIUO010000007">
    <property type="protein sequence ID" value="NSK15211.1"/>
    <property type="molecule type" value="Genomic_DNA"/>
</dbReference>
<dbReference type="RefSeq" id="WP_173814976.1">
    <property type="nucleotide sequence ID" value="NZ_JAAITX010000007.1"/>
</dbReference>
<organism evidence="2 3">
    <name type="scientific">Dorea phocaeensis</name>
    <dbReference type="NCBI Taxonomy" id="2040291"/>
    <lineage>
        <taxon>Bacteria</taxon>
        <taxon>Bacillati</taxon>
        <taxon>Bacillota</taxon>
        <taxon>Clostridia</taxon>
        <taxon>Lachnospirales</taxon>
        <taxon>Lachnospiraceae</taxon>
        <taxon>Dorea</taxon>
    </lineage>
</organism>
<name>A0A850HKF4_9FIRM</name>
<dbReference type="Proteomes" id="UP000528555">
    <property type="component" value="Unassembled WGS sequence"/>
</dbReference>
<gene>
    <name evidence="2" type="ORF">G5A66_10115</name>
    <name evidence="1" type="ORF">G5A75_10140</name>
</gene>
<protein>
    <submittedName>
        <fullName evidence="2">Uncharacterized protein</fullName>
    </submittedName>
</protein>
<reference evidence="2" key="2">
    <citation type="submission" date="2020-02" db="EMBL/GenBank/DDBJ databases">
        <authorList>
            <person name="Littmann E."/>
            <person name="Sorbara M."/>
        </authorList>
    </citation>
    <scope>NUCLEOTIDE SEQUENCE</scope>
    <source>
        <strain evidence="2">MSK.17.11</strain>
        <strain evidence="1">MSK.17.38</strain>
    </source>
</reference>
<comment type="caution">
    <text evidence="2">The sequence shown here is derived from an EMBL/GenBank/DDBJ whole genome shotgun (WGS) entry which is preliminary data.</text>
</comment>
<evidence type="ECO:0000313" key="4">
    <source>
        <dbReference type="Proteomes" id="UP000701680"/>
    </source>
</evidence>
<evidence type="ECO:0000313" key="1">
    <source>
        <dbReference type="EMBL" id="NSK15211.1"/>
    </source>
</evidence>
<evidence type="ECO:0000313" key="3">
    <source>
        <dbReference type="Proteomes" id="UP000528555"/>
    </source>
</evidence>
<proteinExistence type="predicted"/>
<accession>A0A850HKF4</accession>
<sequence length="103" mass="12191">MQTYPQYYPQMNNYGQRYNTQQPYMDRLAGLQQYQQALQQPQMQRQTQQMPLGLNGKMVDVVDQITANDVPMDGSVAIFPKKDMSEISYKIMDTKWNDCYCRF</sequence>
<dbReference type="EMBL" id="JAAITX010000007">
    <property type="protein sequence ID" value="NVH58984.1"/>
    <property type="molecule type" value="Genomic_DNA"/>
</dbReference>
<dbReference type="Proteomes" id="UP000701680">
    <property type="component" value="Unassembled WGS sequence"/>
</dbReference>